<accession>A0ABQ5W2X1</accession>
<proteinExistence type="predicted"/>
<name>A0ABQ5W2X1_9HYPH</name>
<comment type="caution">
    <text evidence="1">The sequence shown here is derived from an EMBL/GenBank/DDBJ whole genome shotgun (WGS) entry which is preliminary data.</text>
</comment>
<reference evidence="2" key="1">
    <citation type="journal article" date="2019" name="Int. J. Syst. Evol. Microbiol.">
        <title>The Global Catalogue of Microorganisms (GCM) 10K type strain sequencing project: providing services to taxonomists for standard genome sequencing and annotation.</title>
        <authorList>
            <consortium name="The Broad Institute Genomics Platform"/>
            <consortium name="The Broad Institute Genome Sequencing Center for Infectious Disease"/>
            <person name="Wu L."/>
            <person name="Ma J."/>
        </authorList>
    </citation>
    <scope>NUCLEOTIDE SEQUENCE [LARGE SCALE GENOMIC DNA]</scope>
    <source>
        <strain evidence="2">NBRC 112416</strain>
    </source>
</reference>
<dbReference type="InterPro" id="IPR036412">
    <property type="entry name" value="HAD-like_sf"/>
</dbReference>
<evidence type="ECO:0000313" key="2">
    <source>
        <dbReference type="Proteomes" id="UP001156691"/>
    </source>
</evidence>
<gene>
    <name evidence="1" type="ORF">GCM10010862_12690</name>
</gene>
<keyword evidence="2" id="KW-1185">Reference proteome</keyword>
<organism evidence="1 2">
    <name type="scientific">Devosia nitrariae</name>
    <dbReference type="NCBI Taxonomy" id="2071872"/>
    <lineage>
        <taxon>Bacteria</taxon>
        <taxon>Pseudomonadati</taxon>
        <taxon>Pseudomonadota</taxon>
        <taxon>Alphaproteobacteria</taxon>
        <taxon>Hyphomicrobiales</taxon>
        <taxon>Devosiaceae</taxon>
        <taxon>Devosia</taxon>
    </lineage>
</organism>
<dbReference type="EMBL" id="BSNS01000007">
    <property type="protein sequence ID" value="GLQ54010.1"/>
    <property type="molecule type" value="Genomic_DNA"/>
</dbReference>
<dbReference type="Pfam" id="PF13242">
    <property type="entry name" value="Hydrolase_like"/>
    <property type="match status" value="1"/>
</dbReference>
<sequence length="94" mass="10038">MVRVTREAVAAASPELLAHILSQQDIPPSHSVMVGDRRYDISRAHAVGIRGLGVHWDYGARDELETAGADQLAEATADLARTVRSMVSGELSAS</sequence>
<dbReference type="RefSeq" id="WP_348523209.1">
    <property type="nucleotide sequence ID" value="NZ_BSNS01000007.1"/>
</dbReference>
<protein>
    <recommendedName>
        <fullName evidence="3">Phosphoglycolate phosphatase</fullName>
    </recommendedName>
</protein>
<dbReference type="SUPFAM" id="SSF56784">
    <property type="entry name" value="HAD-like"/>
    <property type="match status" value="1"/>
</dbReference>
<evidence type="ECO:0000313" key="1">
    <source>
        <dbReference type="EMBL" id="GLQ54010.1"/>
    </source>
</evidence>
<dbReference type="Gene3D" id="3.40.50.1000">
    <property type="entry name" value="HAD superfamily/HAD-like"/>
    <property type="match status" value="1"/>
</dbReference>
<dbReference type="InterPro" id="IPR023214">
    <property type="entry name" value="HAD_sf"/>
</dbReference>
<evidence type="ECO:0008006" key="3">
    <source>
        <dbReference type="Google" id="ProtNLM"/>
    </source>
</evidence>
<dbReference type="Proteomes" id="UP001156691">
    <property type="component" value="Unassembled WGS sequence"/>
</dbReference>